<feature type="non-terminal residue" evidence="1">
    <location>
        <position position="1"/>
    </location>
</feature>
<organism evidence="1 2">
    <name type="scientific">Didymodactylos carnosus</name>
    <dbReference type="NCBI Taxonomy" id="1234261"/>
    <lineage>
        <taxon>Eukaryota</taxon>
        <taxon>Metazoa</taxon>
        <taxon>Spiralia</taxon>
        <taxon>Gnathifera</taxon>
        <taxon>Rotifera</taxon>
        <taxon>Eurotatoria</taxon>
        <taxon>Bdelloidea</taxon>
        <taxon>Philodinida</taxon>
        <taxon>Philodinidae</taxon>
        <taxon>Didymodactylos</taxon>
    </lineage>
</organism>
<sequence>KNGIEAKSLDFAFPTLAQPCGRAVNGNTYSLKFDHDRFEGKAGYTAYKQNSLSQNQPPAPINGPFEFSVQGYKLFDLCEQKEH</sequence>
<protein>
    <submittedName>
        <fullName evidence="1">Uncharacterized protein</fullName>
    </submittedName>
</protein>
<comment type="caution">
    <text evidence="1">The sequence shown here is derived from an EMBL/GenBank/DDBJ whole genome shotgun (WGS) entry which is preliminary data.</text>
</comment>
<dbReference type="EMBL" id="CAJOBC010132866">
    <property type="protein sequence ID" value="CAF4619011.1"/>
    <property type="molecule type" value="Genomic_DNA"/>
</dbReference>
<name>A0A8S2ZCC8_9BILA</name>
<dbReference type="OrthoDB" id="10076574at2759"/>
<reference evidence="1" key="1">
    <citation type="submission" date="2021-02" db="EMBL/GenBank/DDBJ databases">
        <authorList>
            <person name="Nowell W R."/>
        </authorList>
    </citation>
    <scope>NUCLEOTIDE SEQUENCE</scope>
</reference>
<dbReference type="Proteomes" id="UP000681722">
    <property type="component" value="Unassembled WGS sequence"/>
</dbReference>
<accession>A0A8S2ZCC8</accession>
<feature type="non-terminal residue" evidence="1">
    <location>
        <position position="83"/>
    </location>
</feature>
<evidence type="ECO:0000313" key="2">
    <source>
        <dbReference type="Proteomes" id="UP000681722"/>
    </source>
</evidence>
<dbReference type="AlphaFoldDB" id="A0A8S2ZCC8"/>
<gene>
    <name evidence="1" type="ORF">SRO942_LOCUS49471</name>
</gene>
<proteinExistence type="predicted"/>
<evidence type="ECO:0000313" key="1">
    <source>
        <dbReference type="EMBL" id="CAF4619011.1"/>
    </source>
</evidence>